<evidence type="ECO:0000313" key="2">
    <source>
        <dbReference type="Proteomes" id="UP000308600"/>
    </source>
</evidence>
<dbReference type="Proteomes" id="UP000308600">
    <property type="component" value="Unassembled WGS sequence"/>
</dbReference>
<protein>
    <submittedName>
        <fullName evidence="1">Uncharacterized protein</fullName>
    </submittedName>
</protein>
<gene>
    <name evidence="1" type="ORF">BDN72DRAFT_244854</name>
</gene>
<proteinExistence type="predicted"/>
<keyword evidence="2" id="KW-1185">Reference proteome</keyword>
<evidence type="ECO:0000313" key="1">
    <source>
        <dbReference type="EMBL" id="TFK76579.1"/>
    </source>
</evidence>
<accession>A0ACD3BFQ2</accession>
<name>A0ACD3BFQ2_9AGAR</name>
<organism evidence="1 2">
    <name type="scientific">Pluteus cervinus</name>
    <dbReference type="NCBI Taxonomy" id="181527"/>
    <lineage>
        <taxon>Eukaryota</taxon>
        <taxon>Fungi</taxon>
        <taxon>Dikarya</taxon>
        <taxon>Basidiomycota</taxon>
        <taxon>Agaricomycotina</taxon>
        <taxon>Agaricomycetes</taxon>
        <taxon>Agaricomycetidae</taxon>
        <taxon>Agaricales</taxon>
        <taxon>Pluteineae</taxon>
        <taxon>Pluteaceae</taxon>
        <taxon>Pluteus</taxon>
    </lineage>
</organism>
<sequence>MTGDSKIPALQEALGLSLRDKEFQTLTKYIAQLLKPIDLTVLPSEDRARTNSIANKISQRFPTYFPRNDAWKRKILGEAVNKRIYNARHVMKVQQAKASKVTRPAKGARGVQRKQQRIRSISISVVRKTGRDPEEPPLASPVSNIQTRRTLARQVPAPDGSAGPSPRPNSRLTKVSVQRPPPEEDKIWEFLSNSEPRLEHLFPVLMNGGCDTFAQLQKASHLTKDDISEFVKRVDVFECMIPIDVFWLEHNIANLARKDL</sequence>
<reference evidence="1 2" key="1">
    <citation type="journal article" date="2019" name="Nat. Ecol. Evol.">
        <title>Megaphylogeny resolves global patterns of mushroom evolution.</title>
        <authorList>
            <person name="Varga T."/>
            <person name="Krizsan K."/>
            <person name="Foldi C."/>
            <person name="Dima B."/>
            <person name="Sanchez-Garcia M."/>
            <person name="Sanchez-Ramirez S."/>
            <person name="Szollosi G.J."/>
            <person name="Szarkandi J.G."/>
            <person name="Papp V."/>
            <person name="Albert L."/>
            <person name="Andreopoulos W."/>
            <person name="Angelini C."/>
            <person name="Antonin V."/>
            <person name="Barry K.W."/>
            <person name="Bougher N.L."/>
            <person name="Buchanan P."/>
            <person name="Buyck B."/>
            <person name="Bense V."/>
            <person name="Catcheside P."/>
            <person name="Chovatia M."/>
            <person name="Cooper J."/>
            <person name="Damon W."/>
            <person name="Desjardin D."/>
            <person name="Finy P."/>
            <person name="Geml J."/>
            <person name="Haridas S."/>
            <person name="Hughes K."/>
            <person name="Justo A."/>
            <person name="Karasinski D."/>
            <person name="Kautmanova I."/>
            <person name="Kiss B."/>
            <person name="Kocsube S."/>
            <person name="Kotiranta H."/>
            <person name="LaButti K.M."/>
            <person name="Lechner B.E."/>
            <person name="Liimatainen K."/>
            <person name="Lipzen A."/>
            <person name="Lukacs Z."/>
            <person name="Mihaltcheva S."/>
            <person name="Morgado L.N."/>
            <person name="Niskanen T."/>
            <person name="Noordeloos M.E."/>
            <person name="Ohm R.A."/>
            <person name="Ortiz-Santana B."/>
            <person name="Ovrebo C."/>
            <person name="Racz N."/>
            <person name="Riley R."/>
            <person name="Savchenko A."/>
            <person name="Shiryaev A."/>
            <person name="Soop K."/>
            <person name="Spirin V."/>
            <person name="Szebenyi C."/>
            <person name="Tomsovsky M."/>
            <person name="Tulloss R.E."/>
            <person name="Uehling J."/>
            <person name="Grigoriev I.V."/>
            <person name="Vagvolgyi C."/>
            <person name="Papp T."/>
            <person name="Martin F.M."/>
            <person name="Miettinen O."/>
            <person name="Hibbett D.S."/>
            <person name="Nagy L.G."/>
        </authorList>
    </citation>
    <scope>NUCLEOTIDE SEQUENCE [LARGE SCALE GENOMIC DNA]</scope>
    <source>
        <strain evidence="1 2">NL-1719</strain>
    </source>
</reference>
<dbReference type="EMBL" id="ML208260">
    <property type="protein sequence ID" value="TFK76579.1"/>
    <property type="molecule type" value="Genomic_DNA"/>
</dbReference>